<dbReference type="InterPro" id="IPR029070">
    <property type="entry name" value="Chitinase_insertion_sf"/>
</dbReference>
<accession>A0A2P2JB90</accession>
<evidence type="ECO:0000256" key="3">
    <source>
        <dbReference type="ARBA" id="ARBA00009336"/>
    </source>
</evidence>
<keyword evidence="5" id="KW-0732">Signal</keyword>
<sequence>MGKRRERRVAPSSDRRQARDNSDARVDQFREQAASERRLFTIFILFFIVIPAVSVFVYSVKYAPNSDRTVTSAHQDDGLVKTDISYQEILNDNSKVSENASHRHYTYPILAYITPWNSKGYEMAKRFANKFTHLSPVWYDLKSQGTGLILEGRHNADTGWISDLRMKGDAWVLPRVVLEALPKELLRKKKLRDKAIDLIVSECKEMEYDGIVLESWSRWAAYGVLHDPEMKKMALKFIKQLGHALHSVNLARDSKQHLQLVYVIGPPHSDKLQEHDFGPKDLQSLTDAVDGFSLMTYDFSGPHNPGPNAPLKWIHFTLQLLLGTIDSNAQTRAHKIFLGINFYGNDFVLSEGSRGGAITGRDYISLLEKHKPQLQWEKNSAEHFFLYMDDSHVRHAVFYPSLPSISMRLEEARLWGSGISIWEIGQGLDYFFDLL</sequence>
<dbReference type="InterPro" id="IPR001223">
    <property type="entry name" value="Glyco_hydro18_cat"/>
</dbReference>
<dbReference type="GO" id="GO:0005764">
    <property type="term" value="C:lysosome"/>
    <property type="evidence" value="ECO:0007669"/>
    <property type="project" value="UniProtKB-SubCell"/>
</dbReference>
<organism evidence="11">
    <name type="scientific">Rhizophora mucronata</name>
    <name type="common">Asiatic mangrove</name>
    <dbReference type="NCBI Taxonomy" id="61149"/>
    <lineage>
        <taxon>Eukaryota</taxon>
        <taxon>Viridiplantae</taxon>
        <taxon>Streptophyta</taxon>
        <taxon>Embryophyta</taxon>
        <taxon>Tracheophyta</taxon>
        <taxon>Spermatophyta</taxon>
        <taxon>Magnoliopsida</taxon>
        <taxon>eudicotyledons</taxon>
        <taxon>Gunneridae</taxon>
        <taxon>Pentapetalae</taxon>
        <taxon>rosids</taxon>
        <taxon>fabids</taxon>
        <taxon>Malpighiales</taxon>
        <taxon>Rhizophoraceae</taxon>
        <taxon>Rhizophora</taxon>
    </lineage>
</organism>
<evidence type="ECO:0000256" key="1">
    <source>
        <dbReference type="ARBA" id="ARBA00004371"/>
    </source>
</evidence>
<dbReference type="InterPro" id="IPR011583">
    <property type="entry name" value="Chitinase_II/V-like_cat"/>
</dbReference>
<dbReference type="EMBL" id="GGEC01010253">
    <property type="protein sequence ID" value="MBW90736.1"/>
    <property type="molecule type" value="Transcribed_RNA"/>
</dbReference>
<keyword evidence="9" id="KW-0812">Transmembrane</keyword>
<evidence type="ECO:0000256" key="9">
    <source>
        <dbReference type="SAM" id="Phobius"/>
    </source>
</evidence>
<dbReference type="FunFam" id="3.10.50.10:FF:000002">
    <property type="entry name" value="Chitinase domain-containing protein 1"/>
    <property type="match status" value="1"/>
</dbReference>
<proteinExistence type="inferred from homology"/>
<keyword evidence="9" id="KW-1133">Transmembrane helix</keyword>
<dbReference type="GO" id="GO:0008061">
    <property type="term" value="F:chitin binding"/>
    <property type="evidence" value="ECO:0007669"/>
    <property type="project" value="InterPro"/>
</dbReference>
<dbReference type="Pfam" id="PF00704">
    <property type="entry name" value="Glyco_hydro_18"/>
    <property type="match status" value="1"/>
</dbReference>
<evidence type="ECO:0000256" key="6">
    <source>
        <dbReference type="ARBA" id="ARBA00023228"/>
    </source>
</evidence>
<comment type="similarity">
    <text evidence="3">Belongs to the glycosyl hydrolase 18 family.</text>
</comment>
<feature type="region of interest" description="Disordered" evidence="8">
    <location>
        <begin position="1"/>
        <end position="24"/>
    </location>
</feature>
<feature type="transmembrane region" description="Helical" evidence="9">
    <location>
        <begin position="39"/>
        <end position="60"/>
    </location>
</feature>
<keyword evidence="6" id="KW-0458">Lysosome</keyword>
<comment type="subcellular location">
    <subcellularLocation>
        <location evidence="1">Lysosome</location>
    </subcellularLocation>
    <subcellularLocation>
        <location evidence="2">Secreted</location>
    </subcellularLocation>
</comment>
<evidence type="ECO:0000256" key="7">
    <source>
        <dbReference type="ARBA" id="ARBA00040976"/>
    </source>
</evidence>
<name>A0A2P2JB90_RHIMU</name>
<dbReference type="Gene3D" id="3.20.20.80">
    <property type="entry name" value="Glycosidases"/>
    <property type="match status" value="1"/>
</dbReference>
<evidence type="ECO:0000256" key="5">
    <source>
        <dbReference type="ARBA" id="ARBA00022729"/>
    </source>
</evidence>
<keyword evidence="9" id="KW-0472">Membrane</keyword>
<dbReference type="GO" id="GO:0012505">
    <property type="term" value="C:endomembrane system"/>
    <property type="evidence" value="ECO:0007669"/>
    <property type="project" value="TreeGrafter"/>
</dbReference>
<keyword evidence="4" id="KW-0964">Secreted</keyword>
<dbReference type="PROSITE" id="PS51910">
    <property type="entry name" value="GH18_2"/>
    <property type="match status" value="1"/>
</dbReference>
<dbReference type="SUPFAM" id="SSF51445">
    <property type="entry name" value="(Trans)glycosidases"/>
    <property type="match status" value="1"/>
</dbReference>
<evidence type="ECO:0000256" key="2">
    <source>
        <dbReference type="ARBA" id="ARBA00004613"/>
    </source>
</evidence>
<dbReference type="CDD" id="cd02876">
    <property type="entry name" value="GH18_SI-CLP"/>
    <property type="match status" value="1"/>
</dbReference>
<feature type="domain" description="GH18" evidence="10">
    <location>
        <begin position="107"/>
        <end position="435"/>
    </location>
</feature>
<protein>
    <recommendedName>
        <fullName evidence="7">Chitinase domain-containing protein 1</fullName>
    </recommendedName>
</protein>
<feature type="compositionally biased region" description="Basic and acidic residues" evidence="8">
    <location>
        <begin position="13"/>
        <end position="24"/>
    </location>
</feature>
<evidence type="ECO:0000256" key="8">
    <source>
        <dbReference type="SAM" id="MobiDB-lite"/>
    </source>
</evidence>
<dbReference type="GO" id="GO:0005975">
    <property type="term" value="P:carbohydrate metabolic process"/>
    <property type="evidence" value="ECO:0007669"/>
    <property type="project" value="InterPro"/>
</dbReference>
<dbReference type="Gene3D" id="3.10.50.10">
    <property type="match status" value="1"/>
</dbReference>
<dbReference type="FunFam" id="3.20.20.80:FF:000028">
    <property type="entry name" value="Chitinase domain-containing protein 1"/>
    <property type="match status" value="1"/>
</dbReference>
<evidence type="ECO:0000256" key="4">
    <source>
        <dbReference type="ARBA" id="ARBA00022525"/>
    </source>
</evidence>
<evidence type="ECO:0000313" key="11">
    <source>
        <dbReference type="EMBL" id="MBW90736.1"/>
    </source>
</evidence>
<dbReference type="PANTHER" id="PTHR46066:SF2">
    <property type="entry name" value="CHITINASE DOMAIN-CONTAINING PROTEIN 1"/>
    <property type="match status" value="1"/>
</dbReference>
<dbReference type="InterPro" id="IPR017853">
    <property type="entry name" value="GH"/>
</dbReference>
<dbReference type="PANTHER" id="PTHR46066">
    <property type="entry name" value="CHITINASE DOMAIN-CONTAINING PROTEIN 1 FAMILY MEMBER"/>
    <property type="match status" value="1"/>
</dbReference>
<dbReference type="GO" id="GO:0005576">
    <property type="term" value="C:extracellular region"/>
    <property type="evidence" value="ECO:0007669"/>
    <property type="project" value="UniProtKB-SubCell"/>
</dbReference>
<evidence type="ECO:0000259" key="10">
    <source>
        <dbReference type="PROSITE" id="PS51910"/>
    </source>
</evidence>
<dbReference type="AlphaFoldDB" id="A0A2P2JB90"/>
<dbReference type="SMART" id="SM00636">
    <property type="entry name" value="Glyco_18"/>
    <property type="match status" value="1"/>
</dbReference>
<reference evidence="11" key="1">
    <citation type="submission" date="2018-02" db="EMBL/GenBank/DDBJ databases">
        <title>Rhizophora mucronata_Transcriptome.</title>
        <authorList>
            <person name="Meera S.P."/>
            <person name="Sreeshan A."/>
            <person name="Augustine A."/>
        </authorList>
    </citation>
    <scope>NUCLEOTIDE SEQUENCE</scope>
    <source>
        <tissue evidence="11">Leaf</tissue>
    </source>
</reference>
<dbReference type="GO" id="GO:0070492">
    <property type="term" value="F:oligosaccharide binding"/>
    <property type="evidence" value="ECO:0007669"/>
    <property type="project" value="TreeGrafter"/>
</dbReference>